<dbReference type="EMBL" id="ARYL01000004">
    <property type="protein sequence ID" value="KDA03582.1"/>
    <property type="molecule type" value="Genomic_DNA"/>
</dbReference>
<dbReference type="eggNOG" id="ENOG5032JPR">
    <property type="taxonomic scope" value="Bacteria"/>
</dbReference>
<dbReference type="RefSeq" id="WP_035535986.1">
    <property type="nucleotide sequence ID" value="NZ_ARYL01000004.1"/>
</dbReference>
<sequence length="79" mass="8487">MSRKLVLVIIIAFAALAAVLWGLTFFWQGMGVEVTGLGWGAYIAGGVFTLALSAGLFLLSFHSAKHGYDDIDRPDTPED</sequence>
<feature type="transmembrane region" description="Helical" evidence="1">
    <location>
        <begin position="5"/>
        <end position="27"/>
    </location>
</feature>
<keyword evidence="1" id="KW-1133">Transmembrane helix</keyword>
<comment type="caution">
    <text evidence="2">The sequence shown here is derived from an EMBL/GenBank/DDBJ whole genome shotgun (WGS) entry which is preliminary data.</text>
</comment>
<proteinExistence type="predicted"/>
<dbReference type="AlphaFoldDB" id="A0A059G9Q0"/>
<evidence type="ECO:0000313" key="2">
    <source>
        <dbReference type="EMBL" id="KDA03582.1"/>
    </source>
</evidence>
<dbReference type="Proteomes" id="UP000024942">
    <property type="component" value="Unassembled WGS sequence"/>
</dbReference>
<name>A0A059G9Q0_9PROT</name>
<dbReference type="PATRIC" id="fig|1280953.3.peg.778"/>
<gene>
    <name evidence="2" type="ORF">HOC_03847</name>
</gene>
<keyword evidence="1" id="KW-0472">Membrane</keyword>
<keyword evidence="1" id="KW-0812">Transmembrane</keyword>
<evidence type="ECO:0000313" key="3">
    <source>
        <dbReference type="Proteomes" id="UP000024942"/>
    </source>
</evidence>
<organism evidence="2 3">
    <name type="scientific">Hyphomonas oceanitis SCH89</name>
    <dbReference type="NCBI Taxonomy" id="1280953"/>
    <lineage>
        <taxon>Bacteria</taxon>
        <taxon>Pseudomonadati</taxon>
        <taxon>Pseudomonadota</taxon>
        <taxon>Alphaproteobacteria</taxon>
        <taxon>Hyphomonadales</taxon>
        <taxon>Hyphomonadaceae</taxon>
        <taxon>Hyphomonas</taxon>
    </lineage>
</organism>
<reference evidence="2 3" key="1">
    <citation type="journal article" date="2014" name="Antonie Van Leeuwenhoek">
        <title>Hyphomonas beringensis sp. nov. and Hyphomonas chukchiensis sp. nov., isolated from surface seawater of the Bering Sea and Chukchi Sea.</title>
        <authorList>
            <person name="Li C."/>
            <person name="Lai Q."/>
            <person name="Li G."/>
            <person name="Dong C."/>
            <person name="Wang J."/>
            <person name="Liao Y."/>
            <person name="Shao Z."/>
        </authorList>
    </citation>
    <scope>NUCLEOTIDE SEQUENCE [LARGE SCALE GENOMIC DNA]</scope>
    <source>
        <strain evidence="2 3">SCH89</strain>
    </source>
</reference>
<evidence type="ECO:0000256" key="1">
    <source>
        <dbReference type="SAM" id="Phobius"/>
    </source>
</evidence>
<accession>A0A059G9Q0</accession>
<keyword evidence="3" id="KW-1185">Reference proteome</keyword>
<feature type="transmembrane region" description="Helical" evidence="1">
    <location>
        <begin position="39"/>
        <end position="59"/>
    </location>
</feature>
<dbReference type="STRING" id="1280953.HOC_03847"/>
<protein>
    <submittedName>
        <fullName evidence="2">Uncharacterized protein</fullName>
    </submittedName>
</protein>